<keyword evidence="1" id="KW-1133">Transmembrane helix</keyword>
<dbReference type="EMBL" id="AJTX02000006">
    <property type="protein sequence ID" value="KKI99013.1"/>
    <property type="molecule type" value="Genomic_DNA"/>
</dbReference>
<keyword evidence="1" id="KW-0812">Transmembrane</keyword>
<feature type="transmembrane region" description="Helical" evidence="1">
    <location>
        <begin position="31"/>
        <end position="58"/>
    </location>
</feature>
<gene>
    <name evidence="2" type="ORF">PROH_14470</name>
</gene>
<proteinExistence type="predicted"/>
<dbReference type="AlphaFoldDB" id="A0A0M2PWH3"/>
<keyword evidence="3" id="KW-1185">Reference proteome</keyword>
<dbReference type="STRING" id="317619.GCA_000332315_02025"/>
<evidence type="ECO:0000313" key="2">
    <source>
        <dbReference type="EMBL" id="KKI99013.1"/>
    </source>
</evidence>
<dbReference type="PANTHER" id="PTHR35550">
    <property type="match status" value="1"/>
</dbReference>
<dbReference type="Proteomes" id="UP000034681">
    <property type="component" value="Unassembled WGS sequence"/>
</dbReference>
<reference evidence="2" key="1">
    <citation type="submission" date="2012-04" db="EMBL/GenBank/DDBJ databases">
        <authorList>
            <person name="Borisov I.G."/>
            <person name="Ivanikova N.V."/>
            <person name="Pinevich A.V."/>
        </authorList>
    </citation>
    <scope>NUCLEOTIDE SEQUENCE</scope>
    <source>
        <strain evidence="2">CALU 1027</strain>
    </source>
</reference>
<dbReference type="eggNOG" id="ENOG50318U5">
    <property type="taxonomic scope" value="Bacteria"/>
</dbReference>
<dbReference type="InterPro" id="IPR021467">
    <property type="entry name" value="DUF3119"/>
</dbReference>
<sequence length="135" mass="15654">MIQSLFKPFRSRPKTYTAVELRPSYRVPLGLLILAGILALVQPIVATVVGLLGLLLVVQTKTLRFCFTETAFDLYRGQTCIRSFPYANWSNWRIFWTPVPILFYFREVNSIHFLPIVFDPQTLQACLEERCPRLD</sequence>
<accession>A0A0M2PWH3</accession>
<evidence type="ECO:0000313" key="3">
    <source>
        <dbReference type="Proteomes" id="UP000034681"/>
    </source>
</evidence>
<organism evidence="2 3">
    <name type="scientific">Prochlorothrix hollandica PCC 9006 = CALU 1027</name>
    <dbReference type="NCBI Taxonomy" id="317619"/>
    <lineage>
        <taxon>Bacteria</taxon>
        <taxon>Bacillati</taxon>
        <taxon>Cyanobacteriota</taxon>
        <taxon>Cyanophyceae</taxon>
        <taxon>Prochlorotrichales</taxon>
        <taxon>Prochlorotrichaceae</taxon>
        <taxon>Prochlorothrix</taxon>
    </lineage>
</organism>
<dbReference type="OrthoDB" id="513456at2"/>
<dbReference type="Pfam" id="PF11317">
    <property type="entry name" value="DUF3119"/>
    <property type="match status" value="1"/>
</dbReference>
<dbReference type="PANTHER" id="PTHR35550:SF2">
    <property type="entry name" value="OS05G0401200 PROTEIN"/>
    <property type="match status" value="1"/>
</dbReference>
<name>A0A0M2PWH3_PROHO</name>
<comment type="caution">
    <text evidence="2">The sequence shown here is derived from an EMBL/GenBank/DDBJ whole genome shotgun (WGS) entry which is preliminary data.</text>
</comment>
<evidence type="ECO:0000256" key="1">
    <source>
        <dbReference type="SAM" id="Phobius"/>
    </source>
</evidence>
<protein>
    <submittedName>
        <fullName evidence="2">Glycerol dehydrogenase</fullName>
    </submittedName>
</protein>
<keyword evidence="1" id="KW-0472">Membrane</keyword>
<dbReference type="RefSeq" id="WP_017712467.1">
    <property type="nucleotide sequence ID" value="NZ_KB235937.1"/>
</dbReference>